<dbReference type="InterPro" id="IPR045074">
    <property type="entry name" value="GST_C_Tau"/>
</dbReference>
<evidence type="ECO:0000259" key="5">
    <source>
        <dbReference type="PROSITE" id="PS50404"/>
    </source>
</evidence>
<evidence type="ECO:0000256" key="3">
    <source>
        <dbReference type="ARBA" id="ARBA00047960"/>
    </source>
</evidence>
<gene>
    <name evidence="7" type="ORF">DCAF_LOCUS27707</name>
</gene>
<dbReference type="PROSITE" id="PS50405">
    <property type="entry name" value="GST_CTER"/>
    <property type="match status" value="1"/>
</dbReference>
<dbReference type="InterPro" id="IPR010987">
    <property type="entry name" value="Glutathione-S-Trfase_C-like"/>
</dbReference>
<sequence>MAQVKLLDLWASHPAMRVRIALAEKGIEYEAKEEDLRNKSPLLLEMNPVHKKIPVLIHNGKPICESMIIVEYIDEVWSDKSPLLPSDAHGRARARFWAEFIDKKVVDPARRLVWASSGENKEAAANDLIEFFKVMEAELGDKPYFQGESFGFVDVALVPFYSWFYTYETFGNFSTAKECPKLVAWGKKCLQKESVSKTLPDPYKVYEGVLEHRKTLGLE</sequence>
<evidence type="ECO:0000256" key="2">
    <source>
        <dbReference type="ARBA" id="ARBA00022679"/>
    </source>
</evidence>
<dbReference type="InterPro" id="IPR036249">
    <property type="entry name" value="Thioredoxin-like_sf"/>
</dbReference>
<feature type="domain" description="GST N-terminal" evidence="5">
    <location>
        <begin position="2"/>
        <end position="81"/>
    </location>
</feature>
<dbReference type="InterPro" id="IPR045073">
    <property type="entry name" value="Omega/Tau-like"/>
</dbReference>
<dbReference type="GO" id="GO:0004364">
    <property type="term" value="F:glutathione transferase activity"/>
    <property type="evidence" value="ECO:0007669"/>
    <property type="project" value="UniProtKB-EC"/>
</dbReference>
<keyword evidence="2" id="KW-0808">Transferase</keyword>
<dbReference type="SFLD" id="SFLDG00358">
    <property type="entry name" value="Main_(cytGST)"/>
    <property type="match status" value="1"/>
</dbReference>
<dbReference type="CDD" id="cd03185">
    <property type="entry name" value="GST_C_Tau"/>
    <property type="match status" value="1"/>
</dbReference>
<dbReference type="InterPro" id="IPR004046">
    <property type="entry name" value="GST_C"/>
</dbReference>
<name>A0AAV1SXS4_9ROSI</name>
<dbReference type="PROSITE" id="PS50404">
    <property type="entry name" value="GST_NTER"/>
    <property type="match status" value="1"/>
</dbReference>
<dbReference type="Pfam" id="PF02798">
    <property type="entry name" value="GST_N"/>
    <property type="match status" value="1"/>
</dbReference>
<dbReference type="GO" id="GO:0006749">
    <property type="term" value="P:glutathione metabolic process"/>
    <property type="evidence" value="ECO:0007669"/>
    <property type="project" value="InterPro"/>
</dbReference>
<keyword evidence="8" id="KW-1185">Reference proteome</keyword>
<dbReference type="PANTHER" id="PTHR11260:SF773">
    <property type="entry name" value="GLUTATHIONE S-TRANSFERASE U26"/>
    <property type="match status" value="1"/>
</dbReference>
<evidence type="ECO:0000256" key="4">
    <source>
        <dbReference type="RuleBase" id="RU003494"/>
    </source>
</evidence>
<dbReference type="PANTHER" id="PTHR11260">
    <property type="entry name" value="GLUTATHIONE S-TRANSFERASE, GST, SUPERFAMILY, GST DOMAIN CONTAINING"/>
    <property type="match status" value="1"/>
</dbReference>
<dbReference type="SFLD" id="SFLDG01152">
    <property type="entry name" value="Main.3:_Omega-_and_Tau-like"/>
    <property type="match status" value="1"/>
</dbReference>
<evidence type="ECO:0000313" key="8">
    <source>
        <dbReference type="Proteomes" id="UP001314170"/>
    </source>
</evidence>
<organism evidence="7 8">
    <name type="scientific">Dovyalis caffra</name>
    <dbReference type="NCBI Taxonomy" id="77055"/>
    <lineage>
        <taxon>Eukaryota</taxon>
        <taxon>Viridiplantae</taxon>
        <taxon>Streptophyta</taxon>
        <taxon>Embryophyta</taxon>
        <taxon>Tracheophyta</taxon>
        <taxon>Spermatophyta</taxon>
        <taxon>Magnoliopsida</taxon>
        <taxon>eudicotyledons</taxon>
        <taxon>Gunneridae</taxon>
        <taxon>Pentapetalae</taxon>
        <taxon>rosids</taxon>
        <taxon>fabids</taxon>
        <taxon>Malpighiales</taxon>
        <taxon>Salicaceae</taxon>
        <taxon>Flacourtieae</taxon>
        <taxon>Dovyalis</taxon>
    </lineage>
</organism>
<comment type="catalytic activity">
    <reaction evidence="3">
        <text>RX + glutathione = an S-substituted glutathione + a halide anion + H(+)</text>
        <dbReference type="Rhea" id="RHEA:16437"/>
        <dbReference type="ChEBI" id="CHEBI:15378"/>
        <dbReference type="ChEBI" id="CHEBI:16042"/>
        <dbReference type="ChEBI" id="CHEBI:17792"/>
        <dbReference type="ChEBI" id="CHEBI:57925"/>
        <dbReference type="ChEBI" id="CHEBI:90779"/>
        <dbReference type="EC" id="2.5.1.18"/>
    </reaction>
</comment>
<dbReference type="SFLD" id="SFLDS00019">
    <property type="entry name" value="Glutathione_Transferase_(cytos"/>
    <property type="match status" value="1"/>
</dbReference>
<dbReference type="FunFam" id="3.40.30.10:FF:000014">
    <property type="entry name" value="Tau class glutathione S-transferase"/>
    <property type="match status" value="1"/>
</dbReference>
<evidence type="ECO:0000259" key="6">
    <source>
        <dbReference type="PROSITE" id="PS50405"/>
    </source>
</evidence>
<evidence type="ECO:0000313" key="7">
    <source>
        <dbReference type="EMBL" id="CAK7357419.1"/>
    </source>
</evidence>
<reference evidence="7 8" key="1">
    <citation type="submission" date="2024-01" db="EMBL/GenBank/DDBJ databases">
        <authorList>
            <person name="Waweru B."/>
        </authorList>
    </citation>
    <scope>NUCLEOTIDE SEQUENCE [LARGE SCALE GENOMIC DNA]</scope>
</reference>
<comment type="caution">
    <text evidence="7">The sequence shown here is derived from an EMBL/GenBank/DDBJ whole genome shotgun (WGS) entry which is preliminary data.</text>
</comment>
<evidence type="ECO:0000256" key="1">
    <source>
        <dbReference type="ARBA" id="ARBA00012452"/>
    </source>
</evidence>
<dbReference type="InterPro" id="IPR040079">
    <property type="entry name" value="Glutathione_S-Trfase"/>
</dbReference>
<comment type="similarity">
    <text evidence="4">Belongs to the GST superfamily.</text>
</comment>
<dbReference type="Pfam" id="PF00043">
    <property type="entry name" value="GST_C"/>
    <property type="match status" value="1"/>
</dbReference>
<dbReference type="InterPro" id="IPR004045">
    <property type="entry name" value="Glutathione_S-Trfase_N"/>
</dbReference>
<dbReference type="CDD" id="cd03058">
    <property type="entry name" value="GST_N_Tau"/>
    <property type="match status" value="1"/>
</dbReference>
<dbReference type="EC" id="2.5.1.18" evidence="1"/>
<dbReference type="FunFam" id="1.20.1050.10:FF:000018">
    <property type="entry name" value="Glutathione S-transferase U20"/>
    <property type="match status" value="1"/>
</dbReference>
<dbReference type="EMBL" id="CAWUPB010001199">
    <property type="protein sequence ID" value="CAK7357419.1"/>
    <property type="molecule type" value="Genomic_DNA"/>
</dbReference>
<dbReference type="InterPro" id="IPR036282">
    <property type="entry name" value="Glutathione-S-Trfase_C_sf"/>
</dbReference>
<accession>A0AAV1SXS4</accession>
<dbReference type="AlphaFoldDB" id="A0AAV1SXS4"/>
<protein>
    <recommendedName>
        <fullName evidence="1">glutathione transferase</fullName>
        <ecNumber evidence="1">2.5.1.18</ecNumber>
    </recommendedName>
</protein>
<dbReference type="Gene3D" id="3.40.30.10">
    <property type="entry name" value="Glutaredoxin"/>
    <property type="match status" value="1"/>
</dbReference>
<proteinExistence type="inferred from homology"/>
<dbReference type="SUPFAM" id="SSF52833">
    <property type="entry name" value="Thioredoxin-like"/>
    <property type="match status" value="1"/>
</dbReference>
<dbReference type="Gene3D" id="1.20.1050.10">
    <property type="match status" value="1"/>
</dbReference>
<dbReference type="Proteomes" id="UP001314170">
    <property type="component" value="Unassembled WGS sequence"/>
</dbReference>
<dbReference type="SUPFAM" id="SSF47616">
    <property type="entry name" value="GST C-terminal domain-like"/>
    <property type="match status" value="1"/>
</dbReference>
<feature type="domain" description="GST C-terminal" evidence="6">
    <location>
        <begin position="87"/>
        <end position="216"/>
    </location>
</feature>
<dbReference type="GO" id="GO:0005737">
    <property type="term" value="C:cytoplasm"/>
    <property type="evidence" value="ECO:0007669"/>
    <property type="project" value="TreeGrafter"/>
</dbReference>